<protein>
    <submittedName>
        <fullName evidence="2">Uncharacterized protein</fullName>
    </submittedName>
</protein>
<sequence length="142" mass="15124">MNEHEEPSTRLSISPPLDEGEVMFLAGFSREPVPGHGGHGPDEQDRGGGGRPARIWPGQPAAPSPWVPCRGGCCLVLAAPRPGITVAGQWLRFLLEEFLPQPGRLSGWVLVVGTPGRRPGLLMVERGDVFEGQLGDSLGWSG</sequence>
<organism evidence="2 3">
    <name type="scientific">Nocardioides piscis</name>
    <dbReference type="NCBI Taxonomy" id="2714938"/>
    <lineage>
        <taxon>Bacteria</taxon>
        <taxon>Bacillati</taxon>
        <taxon>Actinomycetota</taxon>
        <taxon>Actinomycetes</taxon>
        <taxon>Propionibacteriales</taxon>
        <taxon>Nocardioidaceae</taxon>
        <taxon>Nocardioides</taxon>
    </lineage>
</organism>
<name>A0A6G7YBY6_9ACTN</name>
<feature type="compositionally biased region" description="Basic and acidic residues" evidence="1">
    <location>
        <begin position="39"/>
        <end position="48"/>
    </location>
</feature>
<keyword evidence="3" id="KW-1185">Reference proteome</keyword>
<feature type="region of interest" description="Disordered" evidence="1">
    <location>
        <begin position="26"/>
        <end position="63"/>
    </location>
</feature>
<proteinExistence type="predicted"/>
<evidence type="ECO:0000256" key="1">
    <source>
        <dbReference type="SAM" id="MobiDB-lite"/>
    </source>
</evidence>
<dbReference type="RefSeq" id="WP_166314061.1">
    <property type="nucleotide sequence ID" value="NZ_CP049866.1"/>
</dbReference>
<gene>
    <name evidence="2" type="ORF">G7071_01620</name>
</gene>
<dbReference type="Proteomes" id="UP000502035">
    <property type="component" value="Chromosome"/>
</dbReference>
<accession>A0A6G7YBY6</accession>
<dbReference type="KEGG" id="npi:G7071_01620"/>
<dbReference type="EMBL" id="CP049866">
    <property type="protein sequence ID" value="QIK74332.1"/>
    <property type="molecule type" value="Genomic_DNA"/>
</dbReference>
<evidence type="ECO:0000313" key="3">
    <source>
        <dbReference type="Proteomes" id="UP000502035"/>
    </source>
</evidence>
<dbReference type="AlphaFoldDB" id="A0A6G7YBY6"/>
<evidence type="ECO:0000313" key="2">
    <source>
        <dbReference type="EMBL" id="QIK74332.1"/>
    </source>
</evidence>
<reference evidence="2 3" key="1">
    <citation type="submission" date="2020-03" db="EMBL/GenBank/DDBJ databases">
        <title>Nocardioides sp. nov., isolated from fish.</title>
        <authorList>
            <person name="Hyun D.-W."/>
            <person name="Bae J.-W."/>
        </authorList>
    </citation>
    <scope>NUCLEOTIDE SEQUENCE [LARGE SCALE GENOMIC DNA]</scope>
    <source>
        <strain evidence="2 3">HDW12A</strain>
    </source>
</reference>